<gene>
    <name evidence="3" type="primary">LOC118497503</name>
</gene>
<feature type="region of interest" description="Disordered" evidence="1">
    <location>
        <begin position="61"/>
        <end position="110"/>
    </location>
</feature>
<reference evidence="3" key="1">
    <citation type="submission" date="2025-08" db="UniProtKB">
        <authorList>
            <consortium name="RefSeq"/>
        </authorList>
    </citation>
    <scope>IDENTIFICATION</scope>
    <source>
        <tissue evidence="3">Muscle</tissue>
    </source>
</reference>
<name>A0A7E6CLW4_9CHIR</name>
<dbReference type="KEGG" id="pdic:118497503"/>
<dbReference type="GeneID" id="118497503"/>
<dbReference type="InParanoid" id="A0A7E6CLW4"/>
<organism evidence="2 3">
    <name type="scientific">Phyllostomus discolor</name>
    <name type="common">pale spear-nosed bat</name>
    <dbReference type="NCBI Taxonomy" id="89673"/>
    <lineage>
        <taxon>Eukaryota</taxon>
        <taxon>Metazoa</taxon>
        <taxon>Chordata</taxon>
        <taxon>Craniata</taxon>
        <taxon>Vertebrata</taxon>
        <taxon>Euteleostomi</taxon>
        <taxon>Mammalia</taxon>
        <taxon>Eutheria</taxon>
        <taxon>Laurasiatheria</taxon>
        <taxon>Chiroptera</taxon>
        <taxon>Yangochiroptera</taxon>
        <taxon>Phyllostomidae</taxon>
        <taxon>Phyllostominae</taxon>
        <taxon>Phyllostomus</taxon>
    </lineage>
</organism>
<evidence type="ECO:0000313" key="2">
    <source>
        <dbReference type="Proteomes" id="UP000504628"/>
    </source>
</evidence>
<accession>A0A7E6CLW4</accession>
<dbReference type="RefSeq" id="XP_035867913.1">
    <property type="nucleotide sequence ID" value="XM_036012020.1"/>
</dbReference>
<proteinExistence type="predicted"/>
<protein>
    <submittedName>
        <fullName evidence="3">Formin-like protein 18</fullName>
    </submittedName>
</protein>
<dbReference type="AlphaFoldDB" id="A0A7E6CLW4"/>
<evidence type="ECO:0000313" key="3">
    <source>
        <dbReference type="RefSeq" id="XP_035867913.1"/>
    </source>
</evidence>
<dbReference type="Proteomes" id="UP000504628">
    <property type="component" value="Chromosome 12"/>
</dbReference>
<sequence>MCGSACLPGGGAGSPDLPLASPPPKVDQEPRPAPCEASGGHLAGGVRALSPVELPVVEAPPARVWRPGPPAPAGRGPPQTPTLLRRNTRRWPPESRPHSLETAPEASQPQGRVLPFFLEFMEMSVSDFLHKPQTSTSLSHTEE</sequence>
<feature type="region of interest" description="Disordered" evidence="1">
    <location>
        <begin position="1"/>
        <end position="46"/>
    </location>
</feature>
<keyword evidence="2" id="KW-1185">Reference proteome</keyword>
<evidence type="ECO:0000256" key="1">
    <source>
        <dbReference type="SAM" id="MobiDB-lite"/>
    </source>
</evidence>